<dbReference type="InterPro" id="IPR041679">
    <property type="entry name" value="DNA2/NAM7-like_C"/>
</dbReference>
<accession>A0A9N9DBF8</accession>
<evidence type="ECO:0000313" key="3">
    <source>
        <dbReference type="Proteomes" id="UP000789572"/>
    </source>
</evidence>
<dbReference type="EMBL" id="CAJVPJ010002832">
    <property type="protein sequence ID" value="CAG8630178.1"/>
    <property type="molecule type" value="Genomic_DNA"/>
</dbReference>
<protein>
    <submittedName>
        <fullName evidence="2">7338_t:CDS:1</fullName>
    </submittedName>
</protein>
<feature type="domain" description="DNA2/NAM7 helicase-like C-terminal" evidence="1">
    <location>
        <begin position="4"/>
        <end position="79"/>
    </location>
</feature>
<organism evidence="2 3">
    <name type="scientific">Paraglomus occultum</name>
    <dbReference type="NCBI Taxonomy" id="144539"/>
    <lineage>
        <taxon>Eukaryota</taxon>
        <taxon>Fungi</taxon>
        <taxon>Fungi incertae sedis</taxon>
        <taxon>Mucoromycota</taxon>
        <taxon>Glomeromycotina</taxon>
        <taxon>Glomeromycetes</taxon>
        <taxon>Paraglomerales</taxon>
        <taxon>Paraglomeraceae</taxon>
        <taxon>Paraglomus</taxon>
    </lineage>
</organism>
<evidence type="ECO:0000313" key="2">
    <source>
        <dbReference type="EMBL" id="CAG8630178.1"/>
    </source>
</evidence>
<comment type="caution">
    <text evidence="2">The sequence shown here is derived from an EMBL/GenBank/DDBJ whole genome shotgun (WGS) entry which is preliminary data.</text>
</comment>
<evidence type="ECO:0000259" key="1">
    <source>
        <dbReference type="Pfam" id="PF13087"/>
    </source>
</evidence>
<gene>
    <name evidence="2" type="ORF">POCULU_LOCUS8851</name>
</gene>
<dbReference type="Proteomes" id="UP000789572">
    <property type="component" value="Unassembled WGS sequence"/>
</dbReference>
<proteinExistence type="predicted"/>
<dbReference type="OrthoDB" id="6513042at2759"/>
<feature type="non-terminal residue" evidence="2">
    <location>
        <position position="1"/>
    </location>
</feature>
<name>A0A9N9DBF8_9GLOM</name>
<dbReference type="InterPro" id="IPR027417">
    <property type="entry name" value="P-loop_NTPase"/>
</dbReference>
<sequence>NLLEDMIEKKKEVIGSNLSVRNLEEVQGDERDIIIFSIGYGPNEEGKFIHNFGPLNREGGEKRLNVAITRAREKVIVVTSILPSQLNISNAKHLGSKFLKLYLEYAWACQERNDNEIERLNNEIVKLGGFNLQESKKKYSINLPLEKAVYDELVKLGYEVEFQRGSISR</sequence>
<keyword evidence="3" id="KW-1185">Reference proteome</keyword>
<dbReference type="Pfam" id="PF13087">
    <property type="entry name" value="AAA_12"/>
    <property type="match status" value="1"/>
</dbReference>
<dbReference type="AlphaFoldDB" id="A0A9N9DBF8"/>
<dbReference type="Gene3D" id="3.40.50.300">
    <property type="entry name" value="P-loop containing nucleotide triphosphate hydrolases"/>
    <property type="match status" value="1"/>
</dbReference>
<reference evidence="2" key="1">
    <citation type="submission" date="2021-06" db="EMBL/GenBank/DDBJ databases">
        <authorList>
            <person name="Kallberg Y."/>
            <person name="Tangrot J."/>
            <person name="Rosling A."/>
        </authorList>
    </citation>
    <scope>NUCLEOTIDE SEQUENCE</scope>
    <source>
        <strain evidence="2">IA702</strain>
    </source>
</reference>